<comment type="caution">
    <text evidence="1">The sequence shown here is derived from an EMBL/GenBank/DDBJ whole genome shotgun (WGS) entry which is preliminary data.</text>
</comment>
<dbReference type="AlphaFoldDB" id="A0A2T3ML09"/>
<organism evidence="1 2">
    <name type="scientific">Photobacterium iliopiscarium</name>
    <dbReference type="NCBI Taxonomy" id="56192"/>
    <lineage>
        <taxon>Bacteria</taxon>
        <taxon>Pseudomonadati</taxon>
        <taxon>Pseudomonadota</taxon>
        <taxon>Gammaproteobacteria</taxon>
        <taxon>Vibrionales</taxon>
        <taxon>Vibrionaceae</taxon>
        <taxon>Photobacterium</taxon>
    </lineage>
</organism>
<evidence type="ECO:0000313" key="2">
    <source>
        <dbReference type="Proteomes" id="UP000241954"/>
    </source>
</evidence>
<evidence type="ECO:0000313" key="1">
    <source>
        <dbReference type="EMBL" id="PSV96985.1"/>
    </source>
</evidence>
<sequence>MKKYFFKLLCYISSGTRKVLIASLFLSSFANAEILILGGETPISNGIKNHFDNKIILFGEETVPIYEHLVYANFGLMSDDDLLKLKQKIINKNLVVLDFNHIQNPENIEKYTKDLTGLGLSSKYIVVGELNGDYIFNVILTEDKNSKMTTKQVDKNTVNSFVYVLNRFGYGVKS</sequence>
<accession>A0A2T3ML09</accession>
<dbReference type="Proteomes" id="UP000241954">
    <property type="component" value="Unassembled WGS sequence"/>
</dbReference>
<reference evidence="1 2" key="1">
    <citation type="submission" date="2018-01" db="EMBL/GenBank/DDBJ databases">
        <title>Whole genome sequencing of Histamine producing bacteria.</title>
        <authorList>
            <person name="Butler K."/>
        </authorList>
    </citation>
    <scope>NUCLEOTIDE SEQUENCE [LARGE SCALE GENOMIC DNA]</scope>
    <source>
        <strain evidence="1 2">NCIMB 13481</strain>
    </source>
</reference>
<protein>
    <submittedName>
        <fullName evidence="1">Uncharacterized protein</fullName>
    </submittedName>
</protein>
<gene>
    <name evidence="1" type="ORF">C9I88_09290</name>
</gene>
<dbReference type="RefSeq" id="WP_045040005.1">
    <property type="nucleotide sequence ID" value="NZ_PYLU01000003.1"/>
</dbReference>
<dbReference type="GeneID" id="93548627"/>
<dbReference type="EMBL" id="PYLW01000008">
    <property type="protein sequence ID" value="PSV96985.1"/>
    <property type="molecule type" value="Genomic_DNA"/>
</dbReference>
<proteinExistence type="predicted"/>
<name>A0A2T3ML09_9GAMM</name>